<dbReference type="AlphaFoldDB" id="U4VG01"/>
<keyword evidence="3" id="KW-0812">Transmembrane</keyword>
<dbReference type="Pfam" id="PF25876">
    <property type="entry name" value="HH_MFP_RND"/>
    <property type="match status" value="1"/>
</dbReference>
<comment type="caution">
    <text evidence="6">The sequence shown here is derived from an EMBL/GenBank/DDBJ whole genome shotgun (WGS) entry which is preliminary data.</text>
</comment>
<dbReference type="Gene3D" id="1.10.287.470">
    <property type="entry name" value="Helix hairpin bin"/>
    <property type="match status" value="1"/>
</dbReference>
<feature type="compositionally biased region" description="Polar residues" evidence="2">
    <location>
        <begin position="21"/>
        <end position="30"/>
    </location>
</feature>
<keyword evidence="3" id="KW-0472">Membrane</keyword>
<gene>
    <name evidence="6" type="ORF">Q644_20350</name>
</gene>
<name>U4VG01_9HYPH</name>
<evidence type="ECO:0000256" key="2">
    <source>
        <dbReference type="SAM" id="MobiDB-lite"/>
    </source>
</evidence>
<keyword evidence="3" id="KW-1133">Transmembrane helix</keyword>
<dbReference type="GO" id="GO:1990961">
    <property type="term" value="P:xenobiotic detoxification by transmembrane export across the plasma membrane"/>
    <property type="evidence" value="ECO:0007669"/>
    <property type="project" value="InterPro"/>
</dbReference>
<dbReference type="InterPro" id="IPR050739">
    <property type="entry name" value="MFP"/>
</dbReference>
<accession>U4VG01</accession>
<proteinExistence type="predicted"/>
<dbReference type="Pfam" id="PF25917">
    <property type="entry name" value="BSH_RND"/>
    <property type="match status" value="1"/>
</dbReference>
<dbReference type="PATRIC" id="fig|1337887.3.peg.2695"/>
<feature type="coiled-coil region" evidence="1">
    <location>
        <begin position="144"/>
        <end position="199"/>
    </location>
</feature>
<dbReference type="Gene3D" id="2.40.30.170">
    <property type="match status" value="1"/>
</dbReference>
<evidence type="ECO:0000313" key="7">
    <source>
        <dbReference type="Proteomes" id="UP000016842"/>
    </source>
</evidence>
<evidence type="ECO:0000259" key="5">
    <source>
        <dbReference type="Pfam" id="PF25917"/>
    </source>
</evidence>
<reference evidence="6 7" key="1">
    <citation type="journal article" date="2014" name="FEMS Microbiol. Lett.">
        <title>Genome sequencing analysis reveals virulence-related gene content of Ochrobactrum intermedium strain 229E, a urease-positive strain isolated from the human gastric niche.</title>
        <authorList>
            <person name="Kulkarni G.J."/>
            <person name="Shetty S."/>
            <person name="Dharne M.S."/>
            <person name="Shouche Y.S."/>
        </authorList>
    </citation>
    <scope>NUCLEOTIDE SEQUENCE [LARGE SCALE GENOMIC DNA]</scope>
    <source>
        <strain evidence="6 7">229E</strain>
    </source>
</reference>
<evidence type="ECO:0000313" key="6">
    <source>
        <dbReference type="EMBL" id="ERM01696.1"/>
    </source>
</evidence>
<dbReference type="EMBL" id="ASXJ01000141">
    <property type="protein sequence ID" value="ERM01696.1"/>
    <property type="molecule type" value="Genomic_DNA"/>
</dbReference>
<feature type="coiled-coil region" evidence="1">
    <location>
        <begin position="224"/>
        <end position="272"/>
    </location>
</feature>
<dbReference type="InterPro" id="IPR058624">
    <property type="entry name" value="MdtA-like_HH"/>
</dbReference>
<dbReference type="PANTHER" id="PTHR30386">
    <property type="entry name" value="MEMBRANE FUSION SUBUNIT OF EMRAB-TOLC MULTIDRUG EFFLUX PUMP"/>
    <property type="match status" value="1"/>
</dbReference>
<organism evidence="6 7">
    <name type="scientific">Brucella intermedia 229E</name>
    <dbReference type="NCBI Taxonomy" id="1337887"/>
    <lineage>
        <taxon>Bacteria</taxon>
        <taxon>Pseudomonadati</taxon>
        <taxon>Pseudomonadota</taxon>
        <taxon>Alphaproteobacteria</taxon>
        <taxon>Hyphomicrobiales</taxon>
        <taxon>Brucellaceae</taxon>
        <taxon>Brucella/Ochrobactrum group</taxon>
        <taxon>Brucella</taxon>
    </lineage>
</organism>
<dbReference type="GO" id="GO:1990195">
    <property type="term" value="C:macrolide transmembrane transporter complex"/>
    <property type="evidence" value="ECO:0007669"/>
    <property type="project" value="InterPro"/>
</dbReference>
<dbReference type="InterPro" id="IPR030190">
    <property type="entry name" value="MacA_alpha-hairpin_sf"/>
</dbReference>
<feature type="domain" description="Multidrug resistance protein MdtA-like barrel-sandwich hybrid" evidence="5">
    <location>
        <begin position="111"/>
        <end position="308"/>
    </location>
</feature>
<dbReference type="Gene3D" id="2.40.50.100">
    <property type="match status" value="1"/>
</dbReference>
<evidence type="ECO:0000259" key="4">
    <source>
        <dbReference type="Pfam" id="PF25876"/>
    </source>
</evidence>
<dbReference type="Proteomes" id="UP000016842">
    <property type="component" value="Unassembled WGS sequence"/>
</dbReference>
<feature type="domain" description="Multidrug resistance protein MdtA-like alpha-helical hairpin" evidence="4">
    <location>
        <begin position="178"/>
        <end position="245"/>
    </location>
</feature>
<feature type="transmembrane region" description="Helical" evidence="3">
    <location>
        <begin position="72"/>
        <end position="93"/>
    </location>
</feature>
<evidence type="ECO:0000256" key="1">
    <source>
        <dbReference type="SAM" id="Coils"/>
    </source>
</evidence>
<dbReference type="GO" id="GO:0019898">
    <property type="term" value="C:extrinsic component of membrane"/>
    <property type="evidence" value="ECO:0007669"/>
    <property type="project" value="InterPro"/>
</dbReference>
<dbReference type="PANTHER" id="PTHR30386:SF24">
    <property type="entry name" value="MULTIDRUG RESISTANCE EFFLUX PUMP"/>
    <property type="match status" value="1"/>
</dbReference>
<sequence>MSAPPKSVDKADIHPFPNAKNFASATQPATNEAPLSERSQPPHTAPNPQEAAPRETGETAKGGKKKGFGKRVLLPGILTVAVAGGLWFAYDWWTVGRFMVSTDDAYVQGDIASIAPKVTGYIENIPVAANQQVKAGDVIFQLDAGDYQIALDEAEAKLATQKQTLVRIKAQTDAAQATLQQADADKQAATAVLTNAQNTIARVQKLHDTRFVAQAELDTAQSSLDQARAKVAGSDAQIASAKANIEVLNAQYSEAESTVKSLELARDKAARDLSFTTLRAPFDGGVVGNLSGKKGDLVSPGQKIAALVPVNELYIDANFKETQLAKIKTGETAHIYVDAIDGTKFDGKVASIAPASGAVFSLLPPENATGNFTKIVQRVPVRIMIPKEALESGKIRAGLSVVVDIDTRTAPRAKGRLIEPFGSLEITDGGAAKRISRRLSLPFRSAPSWPQTRQWGGR</sequence>
<dbReference type="Gene3D" id="6.10.140.1990">
    <property type="match status" value="1"/>
</dbReference>
<protein>
    <submittedName>
        <fullName evidence="6">Hemolysin D</fullName>
    </submittedName>
</protein>
<feature type="region of interest" description="Disordered" evidence="2">
    <location>
        <begin position="1"/>
        <end position="65"/>
    </location>
</feature>
<dbReference type="SUPFAM" id="SSF111369">
    <property type="entry name" value="HlyD-like secretion proteins"/>
    <property type="match status" value="2"/>
</dbReference>
<evidence type="ECO:0000256" key="3">
    <source>
        <dbReference type="SAM" id="Phobius"/>
    </source>
</evidence>
<keyword evidence="1" id="KW-0175">Coiled coil</keyword>
<dbReference type="InterPro" id="IPR058625">
    <property type="entry name" value="MdtA-like_BSH"/>
</dbReference>